<dbReference type="FunFam" id="1.10.10.10:FF:000360">
    <property type="entry name" value="Transcription factor Dp-1, a"/>
    <property type="match status" value="1"/>
</dbReference>
<dbReference type="SUPFAM" id="SSF46785">
    <property type="entry name" value="Winged helix' DNA-binding domain"/>
    <property type="match status" value="1"/>
</dbReference>
<gene>
    <name evidence="12" type="ORF">MKW98_022949</name>
</gene>
<keyword evidence="7" id="KW-0131">Cell cycle</keyword>
<evidence type="ECO:0000256" key="8">
    <source>
        <dbReference type="RuleBase" id="RU003796"/>
    </source>
</evidence>
<dbReference type="Gene3D" id="1.20.140.80">
    <property type="entry name" value="Transcription factor DP"/>
    <property type="match status" value="1"/>
</dbReference>
<feature type="region of interest" description="Disordered" evidence="9">
    <location>
        <begin position="43"/>
        <end position="65"/>
    </location>
</feature>
<dbReference type="Pfam" id="PF08781">
    <property type="entry name" value="DP"/>
    <property type="match status" value="1"/>
</dbReference>
<dbReference type="CDD" id="cd14458">
    <property type="entry name" value="DP_DD"/>
    <property type="match status" value="1"/>
</dbReference>
<dbReference type="Gene3D" id="1.10.10.10">
    <property type="entry name" value="Winged helix-like DNA-binding domain superfamily/Winged helix DNA-binding domain"/>
    <property type="match status" value="1"/>
</dbReference>
<comment type="caution">
    <text evidence="12">The sequence shown here is derived from an EMBL/GenBank/DDBJ whole genome shotgun (WGS) entry which is preliminary data.</text>
</comment>
<dbReference type="SUPFAM" id="SSF144074">
    <property type="entry name" value="E2F-DP heterodimerization region"/>
    <property type="match status" value="1"/>
</dbReference>
<evidence type="ECO:0000256" key="7">
    <source>
        <dbReference type="ARBA" id="ARBA00023306"/>
    </source>
</evidence>
<accession>A0AAD4T7J6</accession>
<organism evidence="12 13">
    <name type="scientific">Papaver atlanticum</name>
    <dbReference type="NCBI Taxonomy" id="357466"/>
    <lineage>
        <taxon>Eukaryota</taxon>
        <taxon>Viridiplantae</taxon>
        <taxon>Streptophyta</taxon>
        <taxon>Embryophyta</taxon>
        <taxon>Tracheophyta</taxon>
        <taxon>Spermatophyta</taxon>
        <taxon>Magnoliopsida</taxon>
        <taxon>Ranunculales</taxon>
        <taxon>Papaveraceae</taxon>
        <taxon>Papaveroideae</taxon>
        <taxon>Papaver</taxon>
    </lineage>
</organism>
<evidence type="ECO:0000256" key="5">
    <source>
        <dbReference type="ARBA" id="ARBA00023163"/>
    </source>
</evidence>
<keyword evidence="4 8" id="KW-0238">DNA-binding</keyword>
<evidence type="ECO:0000256" key="2">
    <source>
        <dbReference type="ARBA" id="ARBA00010940"/>
    </source>
</evidence>
<evidence type="ECO:0000256" key="4">
    <source>
        <dbReference type="ARBA" id="ARBA00023125"/>
    </source>
</evidence>
<proteinExistence type="inferred from homology"/>
<evidence type="ECO:0000256" key="9">
    <source>
        <dbReference type="SAM" id="MobiDB-lite"/>
    </source>
</evidence>
<dbReference type="InterPro" id="IPR037241">
    <property type="entry name" value="E2F-DP_heterodim"/>
</dbReference>
<dbReference type="GO" id="GO:0051726">
    <property type="term" value="P:regulation of cell cycle"/>
    <property type="evidence" value="ECO:0007669"/>
    <property type="project" value="InterPro"/>
</dbReference>
<keyword evidence="13" id="KW-1185">Reference proteome</keyword>
<dbReference type="GO" id="GO:0000977">
    <property type="term" value="F:RNA polymerase II transcription regulatory region sequence-specific DNA binding"/>
    <property type="evidence" value="ECO:0007669"/>
    <property type="project" value="TreeGrafter"/>
</dbReference>
<evidence type="ECO:0000256" key="6">
    <source>
        <dbReference type="ARBA" id="ARBA00023242"/>
    </source>
</evidence>
<evidence type="ECO:0000256" key="1">
    <source>
        <dbReference type="ARBA" id="ARBA00004123"/>
    </source>
</evidence>
<dbReference type="EMBL" id="JAJJMB010003726">
    <property type="protein sequence ID" value="KAI3945675.1"/>
    <property type="molecule type" value="Genomic_DNA"/>
</dbReference>
<dbReference type="SMART" id="SM01138">
    <property type="entry name" value="DP"/>
    <property type="match status" value="1"/>
</dbReference>
<protein>
    <recommendedName>
        <fullName evidence="14">Transcription factor</fullName>
    </recommendedName>
</protein>
<evidence type="ECO:0000256" key="3">
    <source>
        <dbReference type="ARBA" id="ARBA00023015"/>
    </source>
</evidence>
<evidence type="ECO:0000313" key="12">
    <source>
        <dbReference type="EMBL" id="KAI3945675.1"/>
    </source>
</evidence>
<dbReference type="GO" id="GO:0000981">
    <property type="term" value="F:DNA-binding transcription factor activity, RNA polymerase II-specific"/>
    <property type="evidence" value="ECO:0007669"/>
    <property type="project" value="TreeGrafter"/>
</dbReference>
<name>A0AAD4T7J6_9MAGN</name>
<dbReference type="AlphaFoldDB" id="A0AAD4T7J6"/>
<comment type="similarity">
    <text evidence="2 8">Belongs to the E2F/DP family.</text>
</comment>
<dbReference type="PANTHER" id="PTHR12548">
    <property type="entry name" value="TRANSCRIPTION FACTOR DP"/>
    <property type="match status" value="1"/>
</dbReference>
<dbReference type="InterPro" id="IPR036388">
    <property type="entry name" value="WH-like_DNA-bd_sf"/>
</dbReference>
<comment type="subcellular location">
    <subcellularLocation>
        <location evidence="1 8">Nucleus</location>
    </subcellularLocation>
</comment>
<dbReference type="SMART" id="SM01372">
    <property type="entry name" value="E2F_TDP"/>
    <property type="match status" value="1"/>
</dbReference>
<dbReference type="InterPro" id="IPR036390">
    <property type="entry name" value="WH_DNA-bd_sf"/>
</dbReference>
<feature type="domain" description="Transcription factor DP C-terminal" evidence="10">
    <location>
        <begin position="153"/>
        <end position="276"/>
    </location>
</feature>
<dbReference type="InterPro" id="IPR038168">
    <property type="entry name" value="TF_DP_C_sf"/>
</dbReference>
<evidence type="ECO:0000259" key="11">
    <source>
        <dbReference type="SMART" id="SM01372"/>
    </source>
</evidence>
<dbReference type="Proteomes" id="UP001202328">
    <property type="component" value="Unassembled WGS sequence"/>
</dbReference>
<dbReference type="InterPro" id="IPR015648">
    <property type="entry name" value="Transcrpt_fac_DP"/>
</dbReference>
<dbReference type="GO" id="GO:0005634">
    <property type="term" value="C:nucleus"/>
    <property type="evidence" value="ECO:0007669"/>
    <property type="project" value="UniProtKB-SubCell"/>
</dbReference>
<keyword evidence="3 8" id="KW-0805">Transcription regulation</keyword>
<sequence>MVTEGCSYVSGDGDIAAGVGGKSTSTTSRSVGFSPSTEYDDALSAGNNKKKKAQTGVVRGGGEKDGGRGLRQFSIQVCKKVESKGRTTYNGVTDEIVDELSTTTPYMKPNCNDKNIRRRVYDSLNVLIAADIISKDKNKEIQWRGMLHAASPNAVEQLKSQYLGLRNKIANKAAYLQELEDQFVGLQNLAQRNEQLCCSGRKDATSGGVPLPFIIIQTPPPATIELEMSEDMQLLQFDFNNTFQIHDDNFVLKSMGFCEGCPSPKKNYFSKEFKPTICRSVH</sequence>
<evidence type="ECO:0000259" key="10">
    <source>
        <dbReference type="SMART" id="SM01138"/>
    </source>
</evidence>
<dbReference type="InterPro" id="IPR014889">
    <property type="entry name" value="Transc_factor_DP_C"/>
</dbReference>
<reference evidence="12" key="1">
    <citation type="submission" date="2022-04" db="EMBL/GenBank/DDBJ databases">
        <title>A functionally conserved STORR gene fusion in Papaver species that diverged 16.8 million years ago.</title>
        <authorList>
            <person name="Catania T."/>
        </authorList>
    </citation>
    <scope>NUCLEOTIDE SEQUENCE</scope>
    <source>
        <strain evidence="12">S-188037</strain>
    </source>
</reference>
<dbReference type="InterPro" id="IPR003316">
    <property type="entry name" value="E2F_WHTH_DNA-bd_dom"/>
</dbReference>
<dbReference type="GO" id="GO:0005667">
    <property type="term" value="C:transcription regulator complex"/>
    <property type="evidence" value="ECO:0007669"/>
    <property type="project" value="InterPro"/>
</dbReference>
<evidence type="ECO:0000313" key="13">
    <source>
        <dbReference type="Proteomes" id="UP001202328"/>
    </source>
</evidence>
<evidence type="ECO:0008006" key="14">
    <source>
        <dbReference type="Google" id="ProtNLM"/>
    </source>
</evidence>
<feature type="domain" description="E2F/DP family winged-helix DNA-binding" evidence="11">
    <location>
        <begin position="65"/>
        <end position="145"/>
    </location>
</feature>
<keyword evidence="6 8" id="KW-0539">Nucleus</keyword>
<dbReference type="Pfam" id="PF02319">
    <property type="entry name" value="WHD_E2F_TDP"/>
    <property type="match status" value="1"/>
</dbReference>
<dbReference type="PANTHER" id="PTHR12548:SF9">
    <property type="entry name" value="TRANSCRIPTION FACTOR DP"/>
    <property type="match status" value="1"/>
</dbReference>
<keyword evidence="5 8" id="KW-0804">Transcription</keyword>